<dbReference type="EMBL" id="RRUE01000001">
    <property type="protein sequence ID" value="RRN45522.1"/>
    <property type="molecule type" value="Genomic_DNA"/>
</dbReference>
<dbReference type="Pfam" id="PF00528">
    <property type="entry name" value="BPD_transp_1"/>
    <property type="match status" value="1"/>
</dbReference>
<dbReference type="Proteomes" id="UP000270261">
    <property type="component" value="Unassembled WGS sequence"/>
</dbReference>
<dbReference type="SUPFAM" id="SSF161098">
    <property type="entry name" value="MetI-like"/>
    <property type="match status" value="1"/>
</dbReference>
<proteinExistence type="inferred from homology"/>
<dbReference type="GO" id="GO:0043190">
    <property type="term" value="C:ATP-binding cassette (ABC) transporter complex"/>
    <property type="evidence" value="ECO:0007669"/>
    <property type="project" value="InterPro"/>
</dbReference>
<dbReference type="PANTHER" id="PTHR30614">
    <property type="entry name" value="MEMBRANE COMPONENT OF AMINO ACID ABC TRANSPORTER"/>
    <property type="match status" value="1"/>
</dbReference>
<comment type="caution">
    <text evidence="10">The sequence shown here is derived from an EMBL/GenBank/DDBJ whole genome shotgun (WGS) entry which is preliminary data.</text>
</comment>
<dbReference type="RefSeq" id="WP_125094951.1">
    <property type="nucleotide sequence ID" value="NZ_RRUE01000001.1"/>
</dbReference>
<name>A0A426FS35_9BURK</name>
<accession>A0A426FS35</accession>
<dbReference type="GO" id="GO:0022857">
    <property type="term" value="F:transmembrane transporter activity"/>
    <property type="evidence" value="ECO:0007669"/>
    <property type="project" value="InterPro"/>
</dbReference>
<evidence type="ECO:0000313" key="11">
    <source>
        <dbReference type="Proteomes" id="UP000270261"/>
    </source>
</evidence>
<keyword evidence="5 8" id="KW-0812">Transmembrane</keyword>
<evidence type="ECO:0000256" key="5">
    <source>
        <dbReference type="ARBA" id="ARBA00022692"/>
    </source>
</evidence>
<keyword evidence="4" id="KW-1003">Cell membrane</keyword>
<feature type="transmembrane region" description="Helical" evidence="8">
    <location>
        <begin position="196"/>
        <end position="218"/>
    </location>
</feature>
<dbReference type="Gene3D" id="1.10.3720.10">
    <property type="entry name" value="MetI-like"/>
    <property type="match status" value="1"/>
</dbReference>
<reference evidence="10 11" key="1">
    <citation type="submission" date="2018-11" db="EMBL/GenBank/DDBJ databases">
        <title>Genome sequencing of Lautropia sp. KCOM 2505 (= ChDC F240).</title>
        <authorList>
            <person name="Kook J.-K."/>
            <person name="Park S.-N."/>
            <person name="Lim Y.K."/>
        </authorList>
    </citation>
    <scope>NUCLEOTIDE SEQUENCE [LARGE SCALE GENOMIC DNA]</scope>
    <source>
        <strain evidence="10 11">KCOM 2505</strain>
    </source>
</reference>
<evidence type="ECO:0000313" key="10">
    <source>
        <dbReference type="EMBL" id="RRN45522.1"/>
    </source>
</evidence>
<feature type="domain" description="ABC transmembrane type-1" evidence="9">
    <location>
        <begin position="20"/>
        <end position="209"/>
    </location>
</feature>
<dbReference type="PROSITE" id="PS50928">
    <property type="entry name" value="ABC_TM1"/>
    <property type="match status" value="1"/>
</dbReference>
<evidence type="ECO:0000256" key="3">
    <source>
        <dbReference type="ARBA" id="ARBA00022448"/>
    </source>
</evidence>
<dbReference type="OrthoDB" id="9808531at2"/>
<dbReference type="NCBIfam" id="TIGR01726">
    <property type="entry name" value="HEQRo_perm_3TM"/>
    <property type="match status" value="1"/>
</dbReference>
<comment type="similarity">
    <text evidence="2">Belongs to the binding-protein-dependent transport system permease family. HisMQ subfamily.</text>
</comment>
<dbReference type="InterPro" id="IPR043429">
    <property type="entry name" value="ArtM/GltK/GlnP/TcyL/YhdX-like"/>
</dbReference>
<evidence type="ECO:0000256" key="4">
    <source>
        <dbReference type="ARBA" id="ARBA00022475"/>
    </source>
</evidence>
<evidence type="ECO:0000259" key="9">
    <source>
        <dbReference type="PROSITE" id="PS50928"/>
    </source>
</evidence>
<comment type="subcellular location">
    <subcellularLocation>
        <location evidence="1">Cell inner membrane</location>
        <topology evidence="1">Multi-pass membrane protein</topology>
    </subcellularLocation>
    <subcellularLocation>
        <location evidence="8">Cell membrane</location>
        <topology evidence="8">Multi-pass membrane protein</topology>
    </subcellularLocation>
</comment>
<evidence type="ECO:0000256" key="2">
    <source>
        <dbReference type="ARBA" id="ARBA00010072"/>
    </source>
</evidence>
<dbReference type="InterPro" id="IPR035906">
    <property type="entry name" value="MetI-like_sf"/>
</dbReference>
<feature type="transmembrane region" description="Helical" evidence="8">
    <location>
        <begin position="65"/>
        <end position="83"/>
    </location>
</feature>
<evidence type="ECO:0000256" key="6">
    <source>
        <dbReference type="ARBA" id="ARBA00022989"/>
    </source>
</evidence>
<dbReference type="InterPro" id="IPR010065">
    <property type="entry name" value="AA_ABC_transptr_permease_3TM"/>
</dbReference>
<sequence length="226" mass="24839">MAALEVLLSGQNVPRLLHGLWLTLYISVLSVGASAVLGTGLGLLMRSGSGVVRLGCRLYLETIRIVPILVWLFVLYFGLPTWTGWHVDALWVCVGVFSLWGTAEMGDLVRGALSSLPPHQRTSALALGLTPGQVFVYIEAPQALRRVLPGAINLFTRMVKTTSLAALISVMEVVKVGQQIIERSQMIEPKVPTASFWIYGLIFILYFLVCWPLSAYAARLEKRWAG</sequence>
<dbReference type="PANTHER" id="PTHR30614:SF36">
    <property type="entry name" value="ABC TRANSPORTER MEMBRANE-SPANNING PERMEASE-GLUTAMINE TRANSPORT"/>
    <property type="match status" value="1"/>
</dbReference>
<dbReference type="InterPro" id="IPR000515">
    <property type="entry name" value="MetI-like"/>
</dbReference>
<organism evidence="10 11">
    <name type="scientific">Lautropia dentalis</name>
    <dbReference type="NCBI Taxonomy" id="2490857"/>
    <lineage>
        <taxon>Bacteria</taxon>
        <taxon>Pseudomonadati</taxon>
        <taxon>Pseudomonadota</taxon>
        <taxon>Betaproteobacteria</taxon>
        <taxon>Burkholderiales</taxon>
        <taxon>Burkholderiaceae</taxon>
        <taxon>Lautropia</taxon>
    </lineage>
</organism>
<feature type="transmembrane region" description="Helical" evidence="8">
    <location>
        <begin position="20"/>
        <end position="44"/>
    </location>
</feature>
<keyword evidence="6 8" id="KW-1133">Transmembrane helix</keyword>
<keyword evidence="3 8" id="KW-0813">Transport</keyword>
<keyword evidence="11" id="KW-1185">Reference proteome</keyword>
<evidence type="ECO:0000256" key="1">
    <source>
        <dbReference type="ARBA" id="ARBA00004429"/>
    </source>
</evidence>
<protein>
    <submittedName>
        <fullName evidence="10">Amino acid ABC transporter permease</fullName>
    </submittedName>
</protein>
<evidence type="ECO:0000256" key="8">
    <source>
        <dbReference type="RuleBase" id="RU363032"/>
    </source>
</evidence>
<dbReference type="AlphaFoldDB" id="A0A426FS35"/>
<evidence type="ECO:0000256" key="7">
    <source>
        <dbReference type="ARBA" id="ARBA00023136"/>
    </source>
</evidence>
<keyword evidence="7 8" id="KW-0472">Membrane</keyword>
<dbReference type="CDD" id="cd06261">
    <property type="entry name" value="TM_PBP2"/>
    <property type="match status" value="1"/>
</dbReference>
<gene>
    <name evidence="10" type="ORF">EHV23_04875</name>
</gene>
<dbReference type="GO" id="GO:0006865">
    <property type="term" value="P:amino acid transport"/>
    <property type="evidence" value="ECO:0007669"/>
    <property type="project" value="TreeGrafter"/>
</dbReference>